<keyword evidence="1" id="KW-1133">Transmembrane helix</keyword>
<dbReference type="PANTHER" id="PTHR40078:SF1">
    <property type="entry name" value="INTEGRAL MEMBRANE PROTEIN"/>
    <property type="match status" value="1"/>
</dbReference>
<feature type="transmembrane region" description="Helical" evidence="1">
    <location>
        <begin position="108"/>
        <end position="126"/>
    </location>
</feature>
<feature type="transmembrane region" description="Helical" evidence="1">
    <location>
        <begin position="146"/>
        <end position="166"/>
    </location>
</feature>
<feature type="transmembrane region" description="Helical" evidence="1">
    <location>
        <begin position="75"/>
        <end position="96"/>
    </location>
</feature>
<dbReference type="Pfam" id="PF19700">
    <property type="entry name" value="DUF6198"/>
    <property type="match status" value="1"/>
</dbReference>
<comment type="caution">
    <text evidence="2">The sequence shown here is derived from an EMBL/GenBank/DDBJ whole genome shotgun (WGS) entry which is preliminary data.</text>
</comment>
<reference evidence="3" key="1">
    <citation type="journal article" date="2019" name="Int. J. Syst. Evol. Microbiol.">
        <title>The Global Catalogue of Microorganisms (GCM) 10K type strain sequencing project: providing services to taxonomists for standard genome sequencing and annotation.</title>
        <authorList>
            <consortium name="The Broad Institute Genomics Platform"/>
            <consortium name="The Broad Institute Genome Sequencing Center for Infectious Disease"/>
            <person name="Wu L."/>
            <person name="Ma J."/>
        </authorList>
    </citation>
    <scope>NUCLEOTIDE SEQUENCE [LARGE SCALE GENOMIC DNA]</scope>
    <source>
        <strain evidence="3">CGMCC 4.1621</strain>
    </source>
</reference>
<dbReference type="RefSeq" id="WP_204709931.1">
    <property type="nucleotide sequence ID" value="NZ_JBHSZV010000020.1"/>
</dbReference>
<feature type="transmembrane region" description="Helical" evidence="1">
    <location>
        <begin position="172"/>
        <end position="190"/>
    </location>
</feature>
<dbReference type="Proteomes" id="UP001596410">
    <property type="component" value="Unassembled WGS sequence"/>
</dbReference>
<dbReference type="EMBL" id="JBHSZV010000020">
    <property type="protein sequence ID" value="MFC7061886.1"/>
    <property type="molecule type" value="Genomic_DNA"/>
</dbReference>
<keyword evidence="1" id="KW-0812">Transmembrane</keyword>
<organism evidence="2 3">
    <name type="scientific">Halobacillus seohaensis</name>
    <dbReference type="NCBI Taxonomy" id="447421"/>
    <lineage>
        <taxon>Bacteria</taxon>
        <taxon>Bacillati</taxon>
        <taxon>Bacillota</taxon>
        <taxon>Bacilli</taxon>
        <taxon>Bacillales</taxon>
        <taxon>Bacillaceae</taxon>
        <taxon>Halobacillus</taxon>
    </lineage>
</organism>
<name>A0ABW2ELU9_9BACI</name>
<gene>
    <name evidence="2" type="ORF">ACFQIC_08450</name>
</gene>
<keyword evidence="1" id="KW-0472">Membrane</keyword>
<evidence type="ECO:0000313" key="2">
    <source>
        <dbReference type="EMBL" id="MFC7061886.1"/>
    </source>
</evidence>
<dbReference type="InterPro" id="IPR038750">
    <property type="entry name" value="YczE/YyaS-like"/>
</dbReference>
<sequence length="204" mass="22142">MKTLIIKGSFYLFGLIVISLGISLTINADLGAGAWDAMNVGLMETFGLTVGNWVIIIGGILIITNALIARERPDLLAIITIVIIGKMIDFWLITAFENMEFSVMFNQVLALVAGIFIIAIGVALYLQPKFSINPIDNFMVALQKRFGFSLTFAKTLTEAFALVLALFLGGPIGIGTIIILVCIGPFIQFLNPKAEKVMNRLLAS</sequence>
<dbReference type="PANTHER" id="PTHR40078">
    <property type="entry name" value="INTEGRAL MEMBRANE PROTEIN-RELATED"/>
    <property type="match status" value="1"/>
</dbReference>
<keyword evidence="3" id="KW-1185">Reference proteome</keyword>
<accession>A0ABW2ELU9</accession>
<protein>
    <submittedName>
        <fullName evidence="2">YitT family protein</fullName>
    </submittedName>
</protein>
<evidence type="ECO:0000256" key="1">
    <source>
        <dbReference type="SAM" id="Phobius"/>
    </source>
</evidence>
<evidence type="ECO:0000313" key="3">
    <source>
        <dbReference type="Proteomes" id="UP001596410"/>
    </source>
</evidence>
<feature type="transmembrane region" description="Helical" evidence="1">
    <location>
        <begin position="9"/>
        <end position="26"/>
    </location>
</feature>
<feature type="transmembrane region" description="Helical" evidence="1">
    <location>
        <begin position="46"/>
        <end position="68"/>
    </location>
</feature>
<proteinExistence type="predicted"/>